<feature type="domain" description="Kinesin motor" evidence="10">
    <location>
        <begin position="19"/>
        <end position="350"/>
    </location>
</feature>
<gene>
    <name evidence="12" type="primary">11417934</name>
    <name evidence="11" type="ordered locus">MTR_8g076190</name>
</gene>
<dbReference type="ExpressionAtlas" id="A0A072TUA9">
    <property type="expression patterns" value="differential"/>
</dbReference>
<evidence type="ECO:0000256" key="6">
    <source>
        <dbReference type="ARBA" id="ARBA00023175"/>
    </source>
</evidence>
<dbReference type="InterPro" id="IPR027640">
    <property type="entry name" value="Kinesin-like_fam"/>
</dbReference>
<keyword evidence="13" id="KW-1185">Reference proteome</keyword>
<dbReference type="Gene3D" id="3.40.850.10">
    <property type="entry name" value="Kinesin motor domain"/>
    <property type="match status" value="1"/>
</dbReference>
<dbReference type="FunFam" id="3.40.850.10:FF:000016">
    <property type="entry name" value="Kinesin-like protein"/>
    <property type="match status" value="1"/>
</dbReference>
<dbReference type="InterPro" id="IPR036961">
    <property type="entry name" value="Kinesin_motor_dom_sf"/>
</dbReference>
<dbReference type="SMART" id="SM00129">
    <property type="entry name" value="KISc"/>
    <property type="match status" value="1"/>
</dbReference>
<keyword evidence="3 7" id="KW-0547">Nucleotide-binding</keyword>
<dbReference type="PANTHER" id="PTHR47968:SF37">
    <property type="entry name" value="ATP-BINDING MICROTUBULE MOTOR FAMILY PROTEIN"/>
    <property type="match status" value="1"/>
</dbReference>
<dbReference type="EMBL" id="CM001224">
    <property type="protein sequence ID" value="KEH20388.1"/>
    <property type="molecule type" value="Genomic_DNA"/>
</dbReference>
<organism evidence="11 13">
    <name type="scientific">Medicago truncatula</name>
    <name type="common">Barrel medic</name>
    <name type="synonym">Medicago tribuloides</name>
    <dbReference type="NCBI Taxonomy" id="3880"/>
    <lineage>
        <taxon>Eukaryota</taxon>
        <taxon>Viridiplantae</taxon>
        <taxon>Streptophyta</taxon>
        <taxon>Embryophyta</taxon>
        <taxon>Tracheophyta</taxon>
        <taxon>Spermatophyta</taxon>
        <taxon>Magnoliopsida</taxon>
        <taxon>eudicotyledons</taxon>
        <taxon>Gunneridae</taxon>
        <taxon>Pentapetalae</taxon>
        <taxon>rosids</taxon>
        <taxon>fabids</taxon>
        <taxon>Fabales</taxon>
        <taxon>Fabaceae</taxon>
        <taxon>Papilionoideae</taxon>
        <taxon>50 kb inversion clade</taxon>
        <taxon>NPAAA clade</taxon>
        <taxon>Hologalegina</taxon>
        <taxon>IRL clade</taxon>
        <taxon>Trifolieae</taxon>
        <taxon>Medicago</taxon>
    </lineage>
</organism>
<keyword evidence="5 8" id="KW-0175">Coiled coil</keyword>
<evidence type="ECO:0000256" key="3">
    <source>
        <dbReference type="ARBA" id="ARBA00022741"/>
    </source>
</evidence>
<evidence type="ECO:0000256" key="7">
    <source>
        <dbReference type="PROSITE-ProRule" id="PRU00283"/>
    </source>
</evidence>
<evidence type="ECO:0000313" key="13">
    <source>
        <dbReference type="Proteomes" id="UP000002051"/>
    </source>
</evidence>
<protein>
    <submittedName>
        <fullName evidence="11">ATP-binding microtubule motor family protein</fullName>
    </submittedName>
</protein>
<dbReference type="InterPro" id="IPR021881">
    <property type="entry name" value="NACK_C"/>
</dbReference>
<keyword evidence="2" id="KW-0493">Microtubule</keyword>
<feature type="compositionally biased region" description="Polar residues" evidence="9">
    <location>
        <begin position="555"/>
        <end position="566"/>
    </location>
</feature>
<dbReference type="GO" id="GO:0003777">
    <property type="term" value="F:microtubule motor activity"/>
    <property type="evidence" value="ECO:0007669"/>
    <property type="project" value="InterPro"/>
</dbReference>
<evidence type="ECO:0000313" key="12">
    <source>
        <dbReference type="EnsemblPlants" id="KEH20388"/>
    </source>
</evidence>
<keyword evidence="4 7" id="KW-0067">ATP-binding</keyword>
<dbReference type="CDD" id="cd01374">
    <property type="entry name" value="KISc_CENP_E"/>
    <property type="match status" value="1"/>
</dbReference>
<dbReference type="PRINTS" id="PR00380">
    <property type="entry name" value="KINESINHEAVY"/>
</dbReference>
<name>A0A072TUA9_MEDTR</name>
<feature type="region of interest" description="Disordered" evidence="9">
    <location>
        <begin position="918"/>
        <end position="949"/>
    </location>
</feature>
<reference evidence="11 13" key="1">
    <citation type="journal article" date="2011" name="Nature">
        <title>The Medicago genome provides insight into the evolution of rhizobial symbioses.</title>
        <authorList>
            <person name="Young N.D."/>
            <person name="Debelle F."/>
            <person name="Oldroyd G.E."/>
            <person name="Geurts R."/>
            <person name="Cannon S.B."/>
            <person name="Udvardi M.K."/>
            <person name="Benedito V.A."/>
            <person name="Mayer K.F."/>
            <person name="Gouzy J."/>
            <person name="Schoof H."/>
            <person name="Van de Peer Y."/>
            <person name="Proost S."/>
            <person name="Cook D.R."/>
            <person name="Meyers B.C."/>
            <person name="Spannagl M."/>
            <person name="Cheung F."/>
            <person name="De Mita S."/>
            <person name="Krishnakumar V."/>
            <person name="Gundlach H."/>
            <person name="Zhou S."/>
            <person name="Mudge J."/>
            <person name="Bharti A.K."/>
            <person name="Murray J.D."/>
            <person name="Naoumkina M.A."/>
            <person name="Rosen B."/>
            <person name="Silverstein K.A."/>
            <person name="Tang H."/>
            <person name="Rombauts S."/>
            <person name="Zhao P.X."/>
            <person name="Zhou P."/>
            <person name="Barbe V."/>
            <person name="Bardou P."/>
            <person name="Bechner M."/>
            <person name="Bellec A."/>
            <person name="Berger A."/>
            <person name="Berges H."/>
            <person name="Bidwell S."/>
            <person name="Bisseling T."/>
            <person name="Choisne N."/>
            <person name="Couloux A."/>
            <person name="Denny R."/>
            <person name="Deshpande S."/>
            <person name="Dai X."/>
            <person name="Doyle J.J."/>
            <person name="Dudez A.M."/>
            <person name="Farmer A.D."/>
            <person name="Fouteau S."/>
            <person name="Franken C."/>
            <person name="Gibelin C."/>
            <person name="Gish J."/>
            <person name="Goldstein S."/>
            <person name="Gonzalez A.J."/>
            <person name="Green P.J."/>
            <person name="Hallab A."/>
            <person name="Hartog M."/>
            <person name="Hua A."/>
            <person name="Humphray S.J."/>
            <person name="Jeong D.H."/>
            <person name="Jing Y."/>
            <person name="Jocker A."/>
            <person name="Kenton S.M."/>
            <person name="Kim D.J."/>
            <person name="Klee K."/>
            <person name="Lai H."/>
            <person name="Lang C."/>
            <person name="Lin S."/>
            <person name="Macmil S.L."/>
            <person name="Magdelenat G."/>
            <person name="Matthews L."/>
            <person name="McCorrison J."/>
            <person name="Monaghan E.L."/>
            <person name="Mun J.H."/>
            <person name="Najar F.Z."/>
            <person name="Nicholson C."/>
            <person name="Noirot C."/>
            <person name="O'Bleness M."/>
            <person name="Paule C.R."/>
            <person name="Poulain J."/>
            <person name="Prion F."/>
            <person name="Qin B."/>
            <person name="Qu C."/>
            <person name="Retzel E.F."/>
            <person name="Riddle C."/>
            <person name="Sallet E."/>
            <person name="Samain S."/>
            <person name="Samson N."/>
            <person name="Sanders I."/>
            <person name="Saurat O."/>
            <person name="Scarpelli C."/>
            <person name="Schiex T."/>
            <person name="Segurens B."/>
            <person name="Severin A.J."/>
            <person name="Sherrier D.J."/>
            <person name="Shi R."/>
            <person name="Sims S."/>
            <person name="Singer S.R."/>
            <person name="Sinharoy S."/>
            <person name="Sterck L."/>
            <person name="Viollet A."/>
            <person name="Wang B.B."/>
            <person name="Wang K."/>
            <person name="Wang M."/>
            <person name="Wang X."/>
            <person name="Warfsmann J."/>
            <person name="Weissenbach J."/>
            <person name="White D.D."/>
            <person name="White J.D."/>
            <person name="Wiley G.B."/>
            <person name="Wincker P."/>
            <person name="Xing Y."/>
            <person name="Yang L."/>
            <person name="Yao Z."/>
            <person name="Ying F."/>
            <person name="Zhai J."/>
            <person name="Zhou L."/>
            <person name="Zuber A."/>
            <person name="Denarie J."/>
            <person name="Dixon R.A."/>
            <person name="May G.D."/>
            <person name="Schwartz D.C."/>
            <person name="Rogers J."/>
            <person name="Quetier F."/>
            <person name="Town C.D."/>
            <person name="Roe B.A."/>
        </authorList>
    </citation>
    <scope>NUCLEOTIDE SEQUENCE [LARGE SCALE GENOMIC DNA]</scope>
    <source>
        <strain evidence="11">A17</strain>
        <strain evidence="12 13">cv. Jemalong A17</strain>
    </source>
</reference>
<sequence length="1146" mass="128979">MGSNSGEEAMQGVAGGEERILVSVRVRPLNEKELWKNDLSEWECINDTTIMYRSNLSASERSLYPTTYSFDRVFRTDCPTRQVYEEAAKEVALSVLNGINSSIFAYGQTSSGKTYTMSGITEYAVADIFNYIEKHKEREFVLKFSAMEIYNESVRDLLSNDTTPLRLLDDPEKGTVVEKLTEETLRDWNHFTELISFCETQRQIGETSLNEVSSRSHQILRMTIESSAREFLGNYKSSALAASVNFVDLAGSERASQTNSAGTRLKEGCHINRSLLTLGTVIRKLRKHEFDHSKGRNGHIPFRDSKLTRILQSSIGGNARTAIICTMSPARSYVEQTRNTLLFASCAKEVSTNAKVNVVVSDKSLVKQLQRELARLESELKKSGSTQRKPDSAELLREKDLQIEMLKKEIMDLAMQRDLAHSQIKDMLQVVGDDMSSCDLESFGSQYPKLRVRSSMDFEDQTEEPILLNFDGVESVRSFDASQYSDGHSVSSEENYFQLPNLEKSLPIRNSFQAVLVVSHDAVANHVDQKIGQEQPGDKLGDSCKEIRCVESKDQFTNTDTHSSPAALSPNKDTDSNASSPGENMAISELTEVDNIDKENQDLCSSPGTNTVVSGLTEVDNIDKENQDLCSSPGTNTVVSGLTEVENIDKENQDLCSSPGTNTAVSGLTEVENIDKENQDWCSSLGENTVVSGLTEVDNIDKENENVCSSLGANTAVSGLTEVEKIDKENKDWCSSPGENTVVSGLTEVENIDKENQELCLSPGENTAVSGLTEVDNIDKENQDLCSYELKENKKLNSLHQGFVLPSSEKISPLLVEKRVSSSRILKLTRSRSCKASLMKDSSSDCFDQDEIIQNTPPIGIQKDYIGRPQGFEKRTYTLNYNPNNERLSWGGYGNCVRCSTADIQNVKSSFEMEIDDDSDLSPVRREKKERGSSNLLANHEETGRESTVSSKKFKDVGLNTLQYDEDKHLVWSSEFKLLQKEIVELWHSCDVSLVHRTYFFLLFKGEPSDSIYMEVELRRLSYLKDNQILEDGRTLTPESSKRYLRRERQMLSRQMQRKLSKSERDNMYLKWGISMSSKHRRLQLAHRLWSETDINHVRESATIVAKLVGTVEPDQAFKEMFGLNFAPRRRRKKSFGWTSSMKHIL</sequence>
<keyword evidence="6 7" id="KW-0505">Motor protein</keyword>
<dbReference type="STRING" id="3880.A0A072TUA9"/>
<dbReference type="Pfam" id="PF00225">
    <property type="entry name" value="Kinesin"/>
    <property type="match status" value="1"/>
</dbReference>
<evidence type="ECO:0000259" key="10">
    <source>
        <dbReference type="PROSITE" id="PS50067"/>
    </source>
</evidence>
<dbReference type="GO" id="GO:0008017">
    <property type="term" value="F:microtubule binding"/>
    <property type="evidence" value="ECO:0007669"/>
    <property type="project" value="InterPro"/>
</dbReference>
<dbReference type="InterPro" id="IPR027417">
    <property type="entry name" value="P-loop_NTPase"/>
</dbReference>
<dbReference type="GO" id="GO:0005874">
    <property type="term" value="C:microtubule"/>
    <property type="evidence" value="ECO:0007669"/>
    <property type="project" value="UniProtKB-KW"/>
</dbReference>
<evidence type="ECO:0000256" key="1">
    <source>
        <dbReference type="ARBA" id="ARBA00007310"/>
    </source>
</evidence>
<evidence type="ECO:0000256" key="8">
    <source>
        <dbReference type="SAM" id="Coils"/>
    </source>
</evidence>
<dbReference type="InterPro" id="IPR019821">
    <property type="entry name" value="Kinesin_motor_CS"/>
</dbReference>
<reference evidence="11 13" key="2">
    <citation type="journal article" date="2014" name="BMC Genomics">
        <title>An improved genome release (version Mt4.0) for the model legume Medicago truncatula.</title>
        <authorList>
            <person name="Tang H."/>
            <person name="Krishnakumar V."/>
            <person name="Bidwell S."/>
            <person name="Rosen B."/>
            <person name="Chan A."/>
            <person name="Zhou S."/>
            <person name="Gentzbittel L."/>
            <person name="Childs K.L."/>
            <person name="Yandell M."/>
            <person name="Gundlach H."/>
            <person name="Mayer K.F."/>
            <person name="Schwartz D.C."/>
            <person name="Town C.D."/>
        </authorList>
    </citation>
    <scope>GENOME REANNOTATION</scope>
    <source>
        <strain evidence="11">A17</strain>
        <strain evidence="12 13">cv. Jemalong A17</strain>
    </source>
</reference>
<dbReference type="PROSITE" id="PS50067">
    <property type="entry name" value="KINESIN_MOTOR_2"/>
    <property type="match status" value="1"/>
</dbReference>
<dbReference type="SUPFAM" id="SSF52540">
    <property type="entry name" value="P-loop containing nucleoside triphosphate hydrolases"/>
    <property type="match status" value="1"/>
</dbReference>
<evidence type="ECO:0000256" key="2">
    <source>
        <dbReference type="ARBA" id="ARBA00022701"/>
    </source>
</evidence>
<dbReference type="InterPro" id="IPR001752">
    <property type="entry name" value="Kinesin_motor_dom"/>
</dbReference>
<accession>A0A072TUA9</accession>
<feature type="compositionally biased region" description="Basic and acidic residues" evidence="9">
    <location>
        <begin position="923"/>
        <end position="932"/>
    </location>
</feature>
<dbReference type="PANTHER" id="PTHR47968">
    <property type="entry name" value="CENTROMERE PROTEIN E"/>
    <property type="match status" value="1"/>
</dbReference>
<reference evidence="12" key="3">
    <citation type="submission" date="2015-04" db="UniProtKB">
        <authorList>
            <consortium name="EnsemblPlants"/>
        </authorList>
    </citation>
    <scope>IDENTIFICATION</scope>
    <source>
        <strain evidence="12">cv. Jemalong A17</strain>
    </source>
</reference>
<evidence type="ECO:0000256" key="5">
    <source>
        <dbReference type="ARBA" id="ARBA00023054"/>
    </source>
</evidence>
<dbReference type="AlphaFoldDB" id="A0A072TUA9"/>
<dbReference type="Pfam" id="PF11995">
    <property type="entry name" value="DUF3490"/>
    <property type="match status" value="1"/>
</dbReference>
<feature type="coiled-coil region" evidence="8">
    <location>
        <begin position="359"/>
        <end position="416"/>
    </location>
</feature>
<feature type="region of interest" description="Disordered" evidence="9">
    <location>
        <begin position="555"/>
        <end position="583"/>
    </location>
</feature>
<dbReference type="PROSITE" id="PS00411">
    <property type="entry name" value="KINESIN_MOTOR_1"/>
    <property type="match status" value="1"/>
</dbReference>
<dbReference type="Proteomes" id="UP000002051">
    <property type="component" value="Chromosome 8"/>
</dbReference>
<evidence type="ECO:0000256" key="9">
    <source>
        <dbReference type="SAM" id="MobiDB-lite"/>
    </source>
</evidence>
<proteinExistence type="inferred from homology"/>
<comment type="similarity">
    <text evidence="1">Belongs to the TRAFAC class myosin-kinesin ATPase superfamily. Kinesin family. KIN-7 subfamily.</text>
</comment>
<evidence type="ECO:0000256" key="4">
    <source>
        <dbReference type="ARBA" id="ARBA00022840"/>
    </source>
</evidence>
<dbReference type="GO" id="GO:0005524">
    <property type="term" value="F:ATP binding"/>
    <property type="evidence" value="ECO:0007669"/>
    <property type="project" value="UniProtKB-UniRule"/>
</dbReference>
<dbReference type="GO" id="GO:0007018">
    <property type="term" value="P:microtubule-based movement"/>
    <property type="evidence" value="ECO:0007669"/>
    <property type="project" value="InterPro"/>
</dbReference>
<evidence type="ECO:0000313" key="11">
    <source>
        <dbReference type="EMBL" id="KEH20388.1"/>
    </source>
</evidence>
<dbReference type="EnsemblPlants" id="KEH20388">
    <property type="protein sequence ID" value="KEH20388"/>
    <property type="gene ID" value="MTR_8g076190"/>
</dbReference>
<feature type="binding site" evidence="7">
    <location>
        <begin position="107"/>
        <end position="114"/>
    </location>
    <ligand>
        <name>ATP</name>
        <dbReference type="ChEBI" id="CHEBI:30616"/>
    </ligand>
</feature>
<dbReference type="OrthoDB" id="3176171at2759"/>